<gene>
    <name evidence="1" type="ORF">RM445_06095</name>
</gene>
<evidence type="ECO:0000313" key="2">
    <source>
        <dbReference type="Proteomes" id="UP001183202"/>
    </source>
</evidence>
<keyword evidence="2" id="KW-1185">Reference proteome</keyword>
<accession>A0ABU2N741</accession>
<protein>
    <submittedName>
        <fullName evidence="1">Uncharacterized protein</fullName>
    </submittedName>
</protein>
<dbReference type="RefSeq" id="WP_311555071.1">
    <property type="nucleotide sequence ID" value="NZ_JAVREJ010000003.1"/>
</dbReference>
<dbReference type="EMBL" id="JAVREJ010000003">
    <property type="protein sequence ID" value="MDT0349094.1"/>
    <property type="molecule type" value="Genomic_DNA"/>
</dbReference>
<dbReference type="Proteomes" id="UP001183202">
    <property type="component" value="Unassembled WGS sequence"/>
</dbReference>
<reference evidence="2" key="1">
    <citation type="submission" date="2023-07" db="EMBL/GenBank/DDBJ databases">
        <title>30 novel species of actinomycetes from the DSMZ collection.</title>
        <authorList>
            <person name="Nouioui I."/>
        </authorList>
    </citation>
    <scope>NUCLEOTIDE SEQUENCE [LARGE SCALE GENOMIC DNA]</scope>
    <source>
        <strain evidence="2">DSM 45834</strain>
    </source>
</reference>
<evidence type="ECO:0000313" key="1">
    <source>
        <dbReference type="EMBL" id="MDT0349094.1"/>
    </source>
</evidence>
<comment type="caution">
    <text evidence="1">The sequence shown here is derived from an EMBL/GenBank/DDBJ whole genome shotgun (WGS) entry which is preliminary data.</text>
</comment>
<organism evidence="1 2">
    <name type="scientific">Pseudonocardia charpentierae</name>
    <dbReference type="NCBI Taxonomy" id="3075545"/>
    <lineage>
        <taxon>Bacteria</taxon>
        <taxon>Bacillati</taxon>
        <taxon>Actinomycetota</taxon>
        <taxon>Actinomycetes</taxon>
        <taxon>Pseudonocardiales</taxon>
        <taxon>Pseudonocardiaceae</taxon>
        <taxon>Pseudonocardia</taxon>
    </lineage>
</organism>
<name>A0ABU2N741_9PSEU</name>
<proteinExistence type="predicted"/>
<sequence length="213" mass="22286">MSTHGTAVDQATELMAASIGDVRDDVDAIHHAETAVGGVLDRLSYSAEYGYGSTAEAISDIRTSRRHADLALAAAAIGNAIMAAKHEAQAIDAESDAARMLKRAEGHGDDLLDGLQAAAALVDGALGNAKSVVALDDSSPAAAIHGKIAAQSQALQEYAQRVEEIRTRLSGSRDPTELQVAADHFVALRHDLDEGMGRAQEIASDSLDYNSRL</sequence>